<feature type="transmembrane region" description="Helical" evidence="6">
    <location>
        <begin position="215"/>
        <end position="239"/>
    </location>
</feature>
<keyword evidence="2 6" id="KW-0812">Transmembrane</keyword>
<keyword evidence="3 6" id="KW-1133">Transmembrane helix</keyword>
<reference evidence="8" key="1">
    <citation type="journal article" date="2021" name="Genome Biol. Evol.">
        <title>The assembled and annotated genome of the fairy-ring fungus Marasmius oreades.</title>
        <authorList>
            <person name="Hiltunen M."/>
            <person name="Ament-Velasquez S.L."/>
            <person name="Johannesson H."/>
        </authorList>
    </citation>
    <scope>NUCLEOTIDE SEQUENCE</scope>
    <source>
        <strain evidence="8">03SP1</strain>
    </source>
</reference>
<feature type="transmembrane region" description="Helical" evidence="6">
    <location>
        <begin position="179"/>
        <end position="203"/>
    </location>
</feature>
<dbReference type="Pfam" id="PF20684">
    <property type="entry name" value="Fung_rhodopsin"/>
    <property type="match status" value="1"/>
</dbReference>
<keyword evidence="9" id="KW-1185">Reference proteome</keyword>
<evidence type="ECO:0000256" key="5">
    <source>
        <dbReference type="ARBA" id="ARBA00038359"/>
    </source>
</evidence>
<dbReference type="Proteomes" id="UP001049176">
    <property type="component" value="Chromosome 6"/>
</dbReference>
<keyword evidence="4 6" id="KW-0472">Membrane</keyword>
<dbReference type="InterPro" id="IPR052337">
    <property type="entry name" value="SAT4-like"/>
</dbReference>
<dbReference type="EMBL" id="CM032186">
    <property type="protein sequence ID" value="KAG7090590.1"/>
    <property type="molecule type" value="Genomic_DNA"/>
</dbReference>
<dbReference type="AlphaFoldDB" id="A0A9P7UR01"/>
<feature type="transmembrane region" description="Helical" evidence="6">
    <location>
        <begin position="102"/>
        <end position="121"/>
    </location>
</feature>
<comment type="similarity">
    <text evidence="5">Belongs to the SAT4 family.</text>
</comment>
<accession>A0A9P7UR01</accession>
<evidence type="ECO:0000256" key="6">
    <source>
        <dbReference type="SAM" id="Phobius"/>
    </source>
</evidence>
<evidence type="ECO:0000256" key="3">
    <source>
        <dbReference type="ARBA" id="ARBA00022989"/>
    </source>
</evidence>
<dbReference type="InterPro" id="IPR049326">
    <property type="entry name" value="Rhodopsin_dom_fungi"/>
</dbReference>
<organism evidence="8 9">
    <name type="scientific">Marasmius oreades</name>
    <name type="common">fairy-ring Marasmius</name>
    <dbReference type="NCBI Taxonomy" id="181124"/>
    <lineage>
        <taxon>Eukaryota</taxon>
        <taxon>Fungi</taxon>
        <taxon>Dikarya</taxon>
        <taxon>Basidiomycota</taxon>
        <taxon>Agaricomycotina</taxon>
        <taxon>Agaricomycetes</taxon>
        <taxon>Agaricomycetidae</taxon>
        <taxon>Agaricales</taxon>
        <taxon>Marasmiineae</taxon>
        <taxon>Marasmiaceae</taxon>
        <taxon>Marasmius</taxon>
    </lineage>
</organism>
<comment type="subcellular location">
    <subcellularLocation>
        <location evidence="1">Membrane</location>
        <topology evidence="1">Multi-pass membrane protein</topology>
    </subcellularLocation>
</comment>
<dbReference type="PANTHER" id="PTHR33048">
    <property type="entry name" value="PTH11-LIKE INTEGRAL MEMBRANE PROTEIN (AFU_ORTHOLOGUE AFUA_5G11245)"/>
    <property type="match status" value="1"/>
</dbReference>
<gene>
    <name evidence="8" type="ORF">E1B28_009695</name>
</gene>
<feature type="transmembrane region" description="Helical" evidence="6">
    <location>
        <begin position="55"/>
        <end position="73"/>
    </location>
</feature>
<evidence type="ECO:0000256" key="1">
    <source>
        <dbReference type="ARBA" id="ARBA00004141"/>
    </source>
</evidence>
<dbReference type="PANTHER" id="PTHR33048:SF47">
    <property type="entry name" value="INTEGRAL MEMBRANE PROTEIN-RELATED"/>
    <property type="match status" value="1"/>
</dbReference>
<proteinExistence type="inferred from homology"/>
<sequence length="257" mass="28429">MNSSIPAANSKGDLPSPFQSPPHLAVLSLFHGLAIVFTIVRLTRRIRIRRFSWDDTWAAVSLVFLVIYMAAIWHKLKMVKGGQSVDLQTFRNRLRTLYKLNIATYTAVVWSSRVSLSLSIARIFPQGRLRLTAIILSIICLLTGLVLIIGKTVTCSISFPDPSPAGKPQVDCMNSIGSLFVVQIVGDILSSVTLVIFPIRALFPNTSELPPSERRLILVLLTSTTVTLAMCLATAASILKRDPFRMILFSDLEESLF</sequence>
<dbReference type="GeneID" id="66078771"/>
<dbReference type="RefSeq" id="XP_043007060.1">
    <property type="nucleotide sequence ID" value="XM_043154605.1"/>
</dbReference>
<feature type="transmembrane region" description="Helical" evidence="6">
    <location>
        <begin position="133"/>
        <end position="159"/>
    </location>
</feature>
<evidence type="ECO:0000313" key="9">
    <source>
        <dbReference type="Proteomes" id="UP001049176"/>
    </source>
</evidence>
<evidence type="ECO:0000313" key="8">
    <source>
        <dbReference type="EMBL" id="KAG7090590.1"/>
    </source>
</evidence>
<evidence type="ECO:0000256" key="4">
    <source>
        <dbReference type="ARBA" id="ARBA00023136"/>
    </source>
</evidence>
<evidence type="ECO:0000259" key="7">
    <source>
        <dbReference type="Pfam" id="PF20684"/>
    </source>
</evidence>
<feature type="transmembrane region" description="Helical" evidence="6">
    <location>
        <begin position="24"/>
        <end position="43"/>
    </location>
</feature>
<comment type="caution">
    <text evidence="8">The sequence shown here is derived from an EMBL/GenBank/DDBJ whole genome shotgun (WGS) entry which is preliminary data.</text>
</comment>
<dbReference type="GO" id="GO:0016020">
    <property type="term" value="C:membrane"/>
    <property type="evidence" value="ECO:0007669"/>
    <property type="project" value="UniProtKB-SubCell"/>
</dbReference>
<name>A0A9P7UR01_9AGAR</name>
<evidence type="ECO:0000256" key="2">
    <source>
        <dbReference type="ARBA" id="ARBA00022692"/>
    </source>
</evidence>
<dbReference type="OrthoDB" id="3229610at2759"/>
<protein>
    <recommendedName>
        <fullName evidence="7">Rhodopsin domain-containing protein</fullName>
    </recommendedName>
</protein>
<dbReference type="KEGG" id="more:E1B28_009695"/>
<feature type="domain" description="Rhodopsin" evidence="7">
    <location>
        <begin position="41"/>
        <end position="231"/>
    </location>
</feature>